<dbReference type="KEGG" id="cle:Clole_1017"/>
<evidence type="ECO:0000256" key="6">
    <source>
        <dbReference type="RuleBase" id="RU368020"/>
    </source>
</evidence>
<dbReference type="SUPFAM" id="SSF54862">
    <property type="entry name" value="4Fe-4S ferredoxins"/>
    <property type="match status" value="1"/>
</dbReference>
<keyword evidence="5 6" id="KW-0411">Iron-sulfur</keyword>
<keyword evidence="9" id="KW-1185">Reference proteome</keyword>
<dbReference type="RefSeq" id="WP_013656048.1">
    <property type="nucleotide sequence ID" value="NC_015275.1"/>
</dbReference>
<dbReference type="Proteomes" id="UP000008467">
    <property type="component" value="Chromosome"/>
</dbReference>
<dbReference type="PRINTS" id="PR00352">
    <property type="entry name" value="3FE4SFRDOXIN"/>
</dbReference>
<evidence type="ECO:0000256" key="4">
    <source>
        <dbReference type="ARBA" id="ARBA00023004"/>
    </source>
</evidence>
<reference evidence="8 9" key="1">
    <citation type="journal article" date="2011" name="J. Bacteriol.">
        <title>Complete genome sequence of the cellulose-degrading bacterium Cellulosilyticum lentocellum.</title>
        <authorList>
            <consortium name="US DOE Joint Genome Institute"/>
            <person name="Miller D.A."/>
            <person name="Suen G."/>
            <person name="Bruce D."/>
            <person name="Copeland A."/>
            <person name="Cheng J.F."/>
            <person name="Detter C."/>
            <person name="Goodwin L.A."/>
            <person name="Han C.S."/>
            <person name="Hauser L.J."/>
            <person name="Land M.L."/>
            <person name="Lapidus A."/>
            <person name="Lucas S."/>
            <person name="Meincke L."/>
            <person name="Pitluck S."/>
            <person name="Tapia R."/>
            <person name="Teshima H."/>
            <person name="Woyke T."/>
            <person name="Fox B.G."/>
            <person name="Angert E.R."/>
            <person name="Currie C.R."/>
        </authorList>
    </citation>
    <scope>NUCLEOTIDE SEQUENCE [LARGE SCALE GENOMIC DNA]</scope>
    <source>
        <strain evidence="9">ATCC 49066 / DSM 5427 / NCIMB 11756 / RHM5</strain>
    </source>
</reference>
<dbReference type="eggNOG" id="COG1141">
    <property type="taxonomic scope" value="Bacteria"/>
</dbReference>
<sequence>MKAVVDKDTCIGCGLCPSICPDVFSMDDEDGKAVAISEDVPEELEDDASEAAASCPVEAITAE</sequence>
<evidence type="ECO:0000256" key="5">
    <source>
        <dbReference type="ARBA" id="ARBA00023014"/>
    </source>
</evidence>
<keyword evidence="1 6" id="KW-0813">Transport</keyword>
<keyword evidence="4 6" id="KW-0408">Iron</keyword>
<dbReference type="PANTHER" id="PTHR36923">
    <property type="entry name" value="FERREDOXIN"/>
    <property type="match status" value="1"/>
</dbReference>
<proteinExistence type="predicted"/>
<dbReference type="PROSITE" id="PS51379">
    <property type="entry name" value="4FE4S_FER_2"/>
    <property type="match status" value="1"/>
</dbReference>
<dbReference type="Pfam" id="PF13370">
    <property type="entry name" value="Fer4_13"/>
    <property type="match status" value="1"/>
</dbReference>
<evidence type="ECO:0000256" key="1">
    <source>
        <dbReference type="ARBA" id="ARBA00022448"/>
    </source>
</evidence>
<dbReference type="Gene3D" id="3.30.70.20">
    <property type="match status" value="1"/>
</dbReference>
<evidence type="ECO:0000259" key="7">
    <source>
        <dbReference type="PROSITE" id="PS51379"/>
    </source>
</evidence>
<dbReference type="STRING" id="642492.Clole_1017"/>
<evidence type="ECO:0000256" key="3">
    <source>
        <dbReference type="ARBA" id="ARBA00022982"/>
    </source>
</evidence>
<dbReference type="GO" id="GO:0005506">
    <property type="term" value="F:iron ion binding"/>
    <property type="evidence" value="ECO:0007669"/>
    <property type="project" value="UniProtKB-UniRule"/>
</dbReference>
<feature type="domain" description="4Fe-4S ferredoxin-type" evidence="7">
    <location>
        <begin position="1"/>
        <end position="29"/>
    </location>
</feature>
<keyword evidence="3 6" id="KW-0249">Electron transport</keyword>
<accession>F2JRE0</accession>
<evidence type="ECO:0000256" key="2">
    <source>
        <dbReference type="ARBA" id="ARBA00022723"/>
    </source>
</evidence>
<dbReference type="GO" id="GO:0051536">
    <property type="term" value="F:iron-sulfur cluster binding"/>
    <property type="evidence" value="ECO:0007669"/>
    <property type="project" value="UniProtKB-KW"/>
</dbReference>
<dbReference type="InterPro" id="IPR051269">
    <property type="entry name" value="Fe-S_cluster_ET"/>
</dbReference>
<dbReference type="InterPro" id="IPR017896">
    <property type="entry name" value="4Fe4S_Fe-S-bd"/>
</dbReference>
<dbReference type="GO" id="GO:0009055">
    <property type="term" value="F:electron transfer activity"/>
    <property type="evidence" value="ECO:0007669"/>
    <property type="project" value="UniProtKB-UniRule"/>
</dbReference>
<name>F2JRE0_CELLD</name>
<evidence type="ECO:0000313" key="9">
    <source>
        <dbReference type="Proteomes" id="UP000008467"/>
    </source>
</evidence>
<dbReference type="HOGENOM" id="CLU_139698_6_4_9"/>
<organism evidence="8 9">
    <name type="scientific">Cellulosilyticum lentocellum (strain ATCC 49066 / DSM 5427 / NCIMB 11756 / RHM5)</name>
    <name type="common">Clostridium lentocellum</name>
    <dbReference type="NCBI Taxonomy" id="642492"/>
    <lineage>
        <taxon>Bacteria</taxon>
        <taxon>Bacillati</taxon>
        <taxon>Bacillota</taxon>
        <taxon>Clostridia</taxon>
        <taxon>Lachnospirales</taxon>
        <taxon>Cellulosilyticaceae</taxon>
        <taxon>Cellulosilyticum</taxon>
    </lineage>
</organism>
<dbReference type="InterPro" id="IPR001080">
    <property type="entry name" value="3Fe4S_ferredoxin"/>
</dbReference>
<keyword evidence="2 6" id="KW-0479">Metal-binding</keyword>
<gene>
    <name evidence="8" type="ordered locus">Clole_1017</name>
</gene>
<comment type="function">
    <text evidence="6">Ferredoxins are iron-sulfur proteins that transfer electrons in a wide variety of metabolic reactions.</text>
</comment>
<dbReference type="PANTHER" id="PTHR36923:SF3">
    <property type="entry name" value="FERREDOXIN"/>
    <property type="match status" value="1"/>
</dbReference>
<dbReference type="EMBL" id="CP002582">
    <property type="protein sequence ID" value="ADZ82749.1"/>
    <property type="molecule type" value="Genomic_DNA"/>
</dbReference>
<dbReference type="AlphaFoldDB" id="F2JRE0"/>
<protein>
    <recommendedName>
        <fullName evidence="6">Ferredoxin</fullName>
    </recommendedName>
</protein>
<evidence type="ECO:0000313" key="8">
    <source>
        <dbReference type="EMBL" id="ADZ82749.1"/>
    </source>
</evidence>